<evidence type="ECO:0000256" key="1">
    <source>
        <dbReference type="SAM" id="MobiDB-lite"/>
    </source>
</evidence>
<dbReference type="AlphaFoldDB" id="A0AAN9L9N6"/>
<gene>
    <name evidence="2" type="ORF">VNO77_23443</name>
</gene>
<reference evidence="2 3" key="1">
    <citation type="submission" date="2024-01" db="EMBL/GenBank/DDBJ databases">
        <title>The genomes of 5 underutilized Papilionoideae crops provide insights into root nodulation and disease resistanc.</title>
        <authorList>
            <person name="Jiang F."/>
        </authorList>
    </citation>
    <scope>NUCLEOTIDE SEQUENCE [LARGE SCALE GENOMIC DNA]</scope>
    <source>
        <strain evidence="2">LVBAO_FW01</strain>
        <tissue evidence="2">Leaves</tissue>
    </source>
</reference>
<accession>A0AAN9L9N6</accession>
<feature type="region of interest" description="Disordered" evidence="1">
    <location>
        <begin position="123"/>
        <end position="143"/>
    </location>
</feature>
<organism evidence="2 3">
    <name type="scientific">Canavalia gladiata</name>
    <name type="common">Sword bean</name>
    <name type="synonym">Dolichos gladiatus</name>
    <dbReference type="NCBI Taxonomy" id="3824"/>
    <lineage>
        <taxon>Eukaryota</taxon>
        <taxon>Viridiplantae</taxon>
        <taxon>Streptophyta</taxon>
        <taxon>Embryophyta</taxon>
        <taxon>Tracheophyta</taxon>
        <taxon>Spermatophyta</taxon>
        <taxon>Magnoliopsida</taxon>
        <taxon>eudicotyledons</taxon>
        <taxon>Gunneridae</taxon>
        <taxon>Pentapetalae</taxon>
        <taxon>rosids</taxon>
        <taxon>fabids</taxon>
        <taxon>Fabales</taxon>
        <taxon>Fabaceae</taxon>
        <taxon>Papilionoideae</taxon>
        <taxon>50 kb inversion clade</taxon>
        <taxon>NPAAA clade</taxon>
        <taxon>indigoferoid/millettioid clade</taxon>
        <taxon>Phaseoleae</taxon>
        <taxon>Canavalia</taxon>
    </lineage>
</organism>
<keyword evidence="3" id="KW-1185">Reference proteome</keyword>
<evidence type="ECO:0000313" key="2">
    <source>
        <dbReference type="EMBL" id="KAK7329288.1"/>
    </source>
</evidence>
<evidence type="ECO:0000313" key="3">
    <source>
        <dbReference type="Proteomes" id="UP001367508"/>
    </source>
</evidence>
<proteinExistence type="predicted"/>
<name>A0AAN9L9N6_CANGL</name>
<dbReference type="EMBL" id="JAYMYQ010000005">
    <property type="protein sequence ID" value="KAK7329288.1"/>
    <property type="molecule type" value="Genomic_DNA"/>
</dbReference>
<protein>
    <submittedName>
        <fullName evidence="2">Uncharacterized protein</fullName>
    </submittedName>
</protein>
<feature type="compositionally biased region" description="Basic and acidic residues" evidence="1">
    <location>
        <begin position="123"/>
        <end position="136"/>
    </location>
</feature>
<sequence>MSCNRSITTIANQSFSGYGALQRLQGFDLQQRDLFISMRVIGGHRRPLHLAAEACQSQGILVEYPYRRDPSDAPLLCCTRWSQIGGSCMHGQLPAMDSFHHFGLMNGSLIGPVNRFVRDTSRVRTDHAEGTSDHKNTQSPWPRPAAVAYNLRKTNISLTLDPFIRLPLRGS</sequence>
<dbReference type="Proteomes" id="UP001367508">
    <property type="component" value="Unassembled WGS sequence"/>
</dbReference>
<comment type="caution">
    <text evidence="2">The sequence shown here is derived from an EMBL/GenBank/DDBJ whole genome shotgun (WGS) entry which is preliminary data.</text>
</comment>